<name>A0A919N1G9_9ACTN</name>
<dbReference type="Proteomes" id="UP000636960">
    <property type="component" value="Unassembled WGS sequence"/>
</dbReference>
<protein>
    <submittedName>
        <fullName evidence="1">Uncharacterized protein</fullName>
    </submittedName>
</protein>
<gene>
    <name evidence="1" type="ORF">Ari01nite_43570</name>
</gene>
<organism evidence="1 2">
    <name type="scientific">Paractinoplanes rishiriensis</name>
    <dbReference type="NCBI Taxonomy" id="1050105"/>
    <lineage>
        <taxon>Bacteria</taxon>
        <taxon>Bacillati</taxon>
        <taxon>Actinomycetota</taxon>
        <taxon>Actinomycetes</taxon>
        <taxon>Micromonosporales</taxon>
        <taxon>Micromonosporaceae</taxon>
        <taxon>Paractinoplanes</taxon>
    </lineage>
</organism>
<keyword evidence="2" id="KW-1185">Reference proteome</keyword>
<evidence type="ECO:0000313" key="1">
    <source>
        <dbReference type="EMBL" id="GIE96892.1"/>
    </source>
</evidence>
<proteinExistence type="predicted"/>
<reference evidence="1" key="1">
    <citation type="submission" date="2021-01" db="EMBL/GenBank/DDBJ databases">
        <title>Whole genome shotgun sequence of Actinoplanes rishiriensis NBRC 108556.</title>
        <authorList>
            <person name="Komaki H."/>
            <person name="Tamura T."/>
        </authorList>
    </citation>
    <scope>NUCLEOTIDE SEQUENCE</scope>
    <source>
        <strain evidence="1">NBRC 108556</strain>
    </source>
</reference>
<comment type="caution">
    <text evidence="1">The sequence shown here is derived from an EMBL/GenBank/DDBJ whole genome shotgun (WGS) entry which is preliminary data.</text>
</comment>
<dbReference type="AlphaFoldDB" id="A0A919N1G9"/>
<dbReference type="EMBL" id="BOMV01000052">
    <property type="protein sequence ID" value="GIE96892.1"/>
    <property type="molecule type" value="Genomic_DNA"/>
</dbReference>
<evidence type="ECO:0000313" key="2">
    <source>
        <dbReference type="Proteomes" id="UP000636960"/>
    </source>
</evidence>
<sequence>MLFNATSLYRWPARKGGCGTQGVRAAQRTKVGDMAGRVEAKWDEVGA</sequence>
<accession>A0A919N1G9</accession>